<organism evidence="11 12">
    <name type="scientific">Glycocaulis abyssi</name>
    <dbReference type="NCBI Taxonomy" id="1433403"/>
    <lineage>
        <taxon>Bacteria</taxon>
        <taxon>Pseudomonadati</taxon>
        <taxon>Pseudomonadota</taxon>
        <taxon>Alphaproteobacteria</taxon>
        <taxon>Maricaulales</taxon>
        <taxon>Maricaulaceae</taxon>
        <taxon>Glycocaulis</taxon>
    </lineage>
</organism>
<dbReference type="PRINTS" id="PR00344">
    <property type="entry name" value="BCTRLSENSOR"/>
</dbReference>
<sequence>MSGDITRDIFFQNHPDPMLIYELATRRILVVNQTFQIRYGYTQDDLKTLRLDDLHPDEELEKLESNVAAVSEGLDRAGIWQHRLKSGEFIHVEITSHTMEYKGKACELVVARDMTERVRFEKERDQALKREEVLRSRAEAAAYHFQSLFESAPGMLLVLEPEDYTIVAISDAYLNATKRRRSDIMGKPLFDVFPDDPDDPEANGVAAVTAVLERVKDSGLSEALPLVRFPIERPEEEGGGFEERWWLSVFSAVNGPDGRAQYVICRSEDVTGLIAGQNRDADQLAAELAERPLELDLMVHSRELREATLRLNEREASIRTVERLLALGQWRFDLQTQKLEWSDSTFRMYGLDPETCEPDYDLYVSLVHPDDRARMESWFADFIESGERSGEFWHRIVRPDGRVITVRGVAERAITPEGEATTGFVQDITGQLETDARLSEADHLLRLAGKSARFGAWRVDLGRGVAEWSEEVADIHDMPGTRELPVDEAIGFYAPESIDRLREVYEHCINTGEPFDEMLVIISAKGRRVWCRSIGEAERNAAGEVIAVRGAFQDISELVSARLESAELAERLQNTLNTMSDAFYLLDEGMCFSFVNKEAERALRTPRQDLLGKHVWEAFPGAREALEPYYQQAVDTGESANTSFWYDELGVWFRVRVHPGPDGLAVYFQDITEERQAQEQLYLLEKAVARANDVVVIADSKVTDEGPRIVYVNDAFERVFGYTRDEVVGQSTSILRGPLTDPETLEEIFAAFRAMAPVRTEIVHYTRSGEGRWMDVAAVPITDTEGRHTHWLGVQRDITERKRDEEALRIARDEAEEANRLKSEFLANMSHEIRTPLNGVLGMSQLLARTDLDARQTRMIETVQTSGKALLSIINDILDLSKIEAGLMTIEPEAVEVDALCEQALSSVRGTAQNKALALDLAIDEAVPGHITADRRRLAQVLINLLGNAVKFTEAGSVWLNVDCPDAQTIRFEVTDTGPGISPQQAEHIFDRFRQVDASYARRHEGTGLGLALSKEFTSLMGGHITLHSRPGEGSRFAVHLPLVTTRAGADGGHEAANVVSLPKDMGRILVAEDNATNRETLEMFLDELGLARPVCVTNGRDAVERALAEDFSLIIMDISMPVMSGLDAIRAIRASTSRRRDIPILALTAHAALQDREECLQAGANDYLAKPVDLAALASALSKLVSKRAAG</sequence>
<dbReference type="SMART" id="SM00387">
    <property type="entry name" value="HATPase_c"/>
    <property type="match status" value="1"/>
</dbReference>
<dbReference type="SMART" id="SM00388">
    <property type="entry name" value="HisKA"/>
    <property type="match status" value="1"/>
</dbReference>
<dbReference type="PROSITE" id="PS50112">
    <property type="entry name" value="PAS"/>
    <property type="match status" value="2"/>
</dbReference>
<dbReference type="InterPro" id="IPR000014">
    <property type="entry name" value="PAS"/>
</dbReference>
<feature type="domain" description="Response regulatory" evidence="8">
    <location>
        <begin position="1068"/>
        <end position="1186"/>
    </location>
</feature>
<dbReference type="RefSeq" id="WP_371393987.1">
    <property type="nucleotide sequence ID" value="NZ_CP163421.1"/>
</dbReference>
<proteinExistence type="predicted"/>
<keyword evidence="4" id="KW-0902">Two-component regulatory system</keyword>
<dbReference type="SUPFAM" id="SSF55874">
    <property type="entry name" value="ATPase domain of HSP90 chaperone/DNA topoisomerase II/histidine kinase"/>
    <property type="match status" value="1"/>
</dbReference>
<dbReference type="InterPro" id="IPR003661">
    <property type="entry name" value="HisK_dim/P_dom"/>
</dbReference>
<name>A0ABV9NBA2_9PROT</name>
<feature type="domain" description="Histidine kinase" evidence="7">
    <location>
        <begin position="828"/>
        <end position="1045"/>
    </location>
</feature>
<dbReference type="Pfam" id="PF00512">
    <property type="entry name" value="HisKA"/>
    <property type="match status" value="1"/>
</dbReference>
<dbReference type="SMART" id="SM00448">
    <property type="entry name" value="REC"/>
    <property type="match status" value="1"/>
</dbReference>
<feature type="domain" description="PAS" evidence="9">
    <location>
        <begin position="680"/>
        <end position="748"/>
    </location>
</feature>
<dbReference type="InterPro" id="IPR004358">
    <property type="entry name" value="Sig_transdc_His_kin-like_C"/>
</dbReference>
<dbReference type="InterPro" id="IPR003594">
    <property type="entry name" value="HATPase_dom"/>
</dbReference>
<dbReference type="InterPro" id="IPR001610">
    <property type="entry name" value="PAC"/>
</dbReference>
<reference evidence="12" key="1">
    <citation type="journal article" date="2019" name="Int. J. Syst. Evol. Microbiol.">
        <title>The Global Catalogue of Microorganisms (GCM) 10K type strain sequencing project: providing services to taxonomists for standard genome sequencing and annotation.</title>
        <authorList>
            <consortium name="The Broad Institute Genomics Platform"/>
            <consortium name="The Broad Institute Genome Sequencing Center for Infectious Disease"/>
            <person name="Wu L."/>
            <person name="Ma J."/>
        </authorList>
    </citation>
    <scope>NUCLEOTIDE SEQUENCE [LARGE SCALE GENOMIC DNA]</scope>
    <source>
        <strain evidence="12">CCUG 62981</strain>
    </source>
</reference>
<dbReference type="Gene3D" id="3.30.565.10">
    <property type="entry name" value="Histidine kinase-like ATPase, C-terminal domain"/>
    <property type="match status" value="1"/>
</dbReference>
<dbReference type="SUPFAM" id="SSF47384">
    <property type="entry name" value="Homodimeric domain of signal transducing histidine kinase"/>
    <property type="match status" value="1"/>
</dbReference>
<dbReference type="CDD" id="cd00130">
    <property type="entry name" value="PAS"/>
    <property type="match status" value="5"/>
</dbReference>
<dbReference type="SUPFAM" id="SSF52172">
    <property type="entry name" value="CheY-like"/>
    <property type="match status" value="1"/>
</dbReference>
<evidence type="ECO:0000313" key="12">
    <source>
        <dbReference type="Proteomes" id="UP001596024"/>
    </source>
</evidence>
<evidence type="ECO:0000256" key="5">
    <source>
        <dbReference type="PROSITE-ProRule" id="PRU00169"/>
    </source>
</evidence>
<dbReference type="SMART" id="SM00086">
    <property type="entry name" value="PAC"/>
    <property type="match status" value="5"/>
</dbReference>
<dbReference type="Pfam" id="PF00072">
    <property type="entry name" value="Response_reg"/>
    <property type="match status" value="1"/>
</dbReference>
<gene>
    <name evidence="11" type="ORF">ACFPB0_05855</name>
</gene>
<dbReference type="InterPro" id="IPR036890">
    <property type="entry name" value="HATPase_C_sf"/>
</dbReference>
<evidence type="ECO:0000256" key="4">
    <source>
        <dbReference type="ARBA" id="ARBA00023012"/>
    </source>
</evidence>
<dbReference type="CDD" id="cd00082">
    <property type="entry name" value="HisKA"/>
    <property type="match status" value="1"/>
</dbReference>
<dbReference type="EMBL" id="JBHSGQ010000002">
    <property type="protein sequence ID" value="MFC4724809.1"/>
    <property type="molecule type" value="Genomic_DNA"/>
</dbReference>
<dbReference type="SUPFAM" id="SSF55785">
    <property type="entry name" value="PYP-like sensor domain (PAS domain)"/>
    <property type="match status" value="6"/>
</dbReference>
<keyword evidence="12" id="KW-1185">Reference proteome</keyword>
<dbReference type="EC" id="2.7.13.3" evidence="2"/>
<evidence type="ECO:0000256" key="1">
    <source>
        <dbReference type="ARBA" id="ARBA00000085"/>
    </source>
</evidence>
<dbReference type="CDD" id="cd16922">
    <property type="entry name" value="HATPase_EvgS-ArcB-TorS-like"/>
    <property type="match status" value="1"/>
</dbReference>
<dbReference type="PANTHER" id="PTHR45339">
    <property type="entry name" value="HYBRID SIGNAL TRANSDUCTION HISTIDINE KINASE J"/>
    <property type="match status" value="1"/>
</dbReference>
<dbReference type="NCBIfam" id="TIGR00229">
    <property type="entry name" value="sensory_box"/>
    <property type="match status" value="4"/>
</dbReference>
<dbReference type="PROSITE" id="PS50110">
    <property type="entry name" value="RESPONSE_REGULATORY"/>
    <property type="match status" value="1"/>
</dbReference>
<evidence type="ECO:0000259" key="8">
    <source>
        <dbReference type="PROSITE" id="PS50110"/>
    </source>
</evidence>
<keyword evidence="6" id="KW-0175">Coiled coil</keyword>
<comment type="caution">
    <text evidence="11">The sequence shown here is derived from an EMBL/GenBank/DDBJ whole genome shotgun (WGS) entry which is preliminary data.</text>
</comment>
<dbReference type="InterPro" id="IPR036097">
    <property type="entry name" value="HisK_dim/P_sf"/>
</dbReference>
<dbReference type="InterPro" id="IPR000700">
    <property type="entry name" value="PAS-assoc_C"/>
</dbReference>
<dbReference type="PROSITE" id="PS50113">
    <property type="entry name" value="PAC"/>
    <property type="match status" value="1"/>
</dbReference>
<dbReference type="InterPro" id="IPR005467">
    <property type="entry name" value="His_kinase_dom"/>
</dbReference>
<evidence type="ECO:0000259" key="7">
    <source>
        <dbReference type="PROSITE" id="PS50109"/>
    </source>
</evidence>
<feature type="coiled-coil region" evidence="6">
    <location>
        <begin position="801"/>
        <end position="828"/>
    </location>
</feature>
<dbReference type="InterPro" id="IPR013655">
    <property type="entry name" value="PAS_fold_3"/>
</dbReference>
<evidence type="ECO:0000313" key="11">
    <source>
        <dbReference type="EMBL" id="MFC4724809.1"/>
    </source>
</evidence>
<comment type="catalytic activity">
    <reaction evidence="1">
        <text>ATP + protein L-histidine = ADP + protein N-phospho-L-histidine.</text>
        <dbReference type="EC" id="2.7.13.3"/>
    </reaction>
</comment>
<dbReference type="Gene3D" id="1.10.287.130">
    <property type="match status" value="1"/>
</dbReference>
<keyword evidence="3 5" id="KW-0597">Phosphoprotein</keyword>
<protein>
    <recommendedName>
        <fullName evidence="2">histidine kinase</fullName>
        <ecNumber evidence="2">2.7.13.3</ecNumber>
    </recommendedName>
</protein>
<dbReference type="InterPro" id="IPR011006">
    <property type="entry name" value="CheY-like_superfamily"/>
</dbReference>
<dbReference type="InterPro" id="IPR013656">
    <property type="entry name" value="PAS_4"/>
</dbReference>
<dbReference type="SMART" id="SM00091">
    <property type="entry name" value="PAS"/>
    <property type="match status" value="6"/>
</dbReference>
<evidence type="ECO:0000259" key="9">
    <source>
        <dbReference type="PROSITE" id="PS50112"/>
    </source>
</evidence>
<dbReference type="InterPro" id="IPR035965">
    <property type="entry name" value="PAS-like_dom_sf"/>
</dbReference>
<evidence type="ECO:0000256" key="2">
    <source>
        <dbReference type="ARBA" id="ARBA00012438"/>
    </source>
</evidence>
<evidence type="ECO:0000256" key="3">
    <source>
        <dbReference type="ARBA" id="ARBA00022553"/>
    </source>
</evidence>
<feature type="domain" description="PAC" evidence="10">
    <location>
        <begin position="756"/>
        <end position="810"/>
    </location>
</feature>
<evidence type="ECO:0000259" key="10">
    <source>
        <dbReference type="PROSITE" id="PS50113"/>
    </source>
</evidence>
<dbReference type="InterPro" id="IPR001789">
    <property type="entry name" value="Sig_transdc_resp-reg_receiver"/>
</dbReference>
<dbReference type="PANTHER" id="PTHR45339:SF1">
    <property type="entry name" value="HYBRID SIGNAL TRANSDUCTION HISTIDINE KINASE J"/>
    <property type="match status" value="1"/>
</dbReference>
<dbReference type="Pfam" id="PF13426">
    <property type="entry name" value="PAS_9"/>
    <property type="match status" value="3"/>
</dbReference>
<dbReference type="Proteomes" id="UP001596024">
    <property type="component" value="Unassembled WGS sequence"/>
</dbReference>
<evidence type="ECO:0000256" key="6">
    <source>
        <dbReference type="SAM" id="Coils"/>
    </source>
</evidence>
<dbReference type="Gene3D" id="3.30.450.20">
    <property type="entry name" value="PAS domain"/>
    <property type="match status" value="6"/>
</dbReference>
<dbReference type="Gene3D" id="3.40.50.2300">
    <property type="match status" value="1"/>
</dbReference>
<dbReference type="Pfam" id="PF08447">
    <property type="entry name" value="PAS_3"/>
    <property type="match status" value="1"/>
</dbReference>
<dbReference type="PROSITE" id="PS50109">
    <property type="entry name" value="HIS_KIN"/>
    <property type="match status" value="1"/>
</dbReference>
<feature type="domain" description="PAS" evidence="9">
    <location>
        <begin position="568"/>
        <end position="637"/>
    </location>
</feature>
<dbReference type="Pfam" id="PF02518">
    <property type="entry name" value="HATPase_c"/>
    <property type="match status" value="1"/>
</dbReference>
<feature type="modified residue" description="4-aspartylphosphate" evidence="5">
    <location>
        <position position="1118"/>
    </location>
</feature>
<dbReference type="Pfam" id="PF08448">
    <property type="entry name" value="PAS_4"/>
    <property type="match status" value="2"/>
</dbReference>
<dbReference type="CDD" id="cd17546">
    <property type="entry name" value="REC_hyHK_CKI1_RcsC-like"/>
    <property type="match status" value="1"/>
</dbReference>
<accession>A0ABV9NBA2</accession>